<evidence type="ECO:0000313" key="2">
    <source>
        <dbReference type="Proteomes" id="UP001212841"/>
    </source>
</evidence>
<proteinExistence type="predicted"/>
<sequence length="567" mass="58550">MGSGLDILEPISNRRIVRARCDPSSVFVDGTNNLSVKIDPSGALKKDVSLGLDVKIDPSGVIKNDPAVGLDVKVDPTGGLKKDVGLGLDVRTDPTGSVKVDPGLGLDTRLHPTVAIENVPTMGLKWKTDPTGPLFCDLGGADIKLAPNSALSKSTLGLTVDVDESGVVTKDVLGLDVRVDNLTIKKTIAGLSGGYIGDPDGDISVVGNSISCLINVGVGFVKVGPTISLAQTELDKIDQIDDAMDKINDIPDDIADKLDALDDIASKVGDLSSVVDGVGDLAKTIGLSVGSSVLASSATSALTAAALGIAAKSQAQALIASKVGAATGLAAAFAGAFGAISGAIAGAFGKKGNTVNPISNNFYNIGTTKEKNTDDEEDTYLYGFSIGCGTDYNATLYPDRAFNPCTIMPLVGSGLLPVESTSIRTGYATEAFVNTNITNKGYITSSALSPYLTSANAATTYLTIANATSTYQPIITAGPNLIKTGNIISLNPDVTITTLKSIDAQVLRPKAWVQPDMVVNSANGYVLSIAPEMGDEGVYRSLYICRNRTSTQITTEINNAVATKESP</sequence>
<organism evidence="1 2">
    <name type="scientific">Rhizophlyctis rosea</name>
    <dbReference type="NCBI Taxonomy" id="64517"/>
    <lineage>
        <taxon>Eukaryota</taxon>
        <taxon>Fungi</taxon>
        <taxon>Fungi incertae sedis</taxon>
        <taxon>Chytridiomycota</taxon>
        <taxon>Chytridiomycota incertae sedis</taxon>
        <taxon>Chytridiomycetes</taxon>
        <taxon>Rhizophlyctidales</taxon>
        <taxon>Rhizophlyctidaceae</taxon>
        <taxon>Rhizophlyctis</taxon>
    </lineage>
</organism>
<dbReference type="EMBL" id="JADGJD010000200">
    <property type="protein sequence ID" value="KAJ3053536.1"/>
    <property type="molecule type" value="Genomic_DNA"/>
</dbReference>
<reference evidence="1" key="1">
    <citation type="submission" date="2020-05" db="EMBL/GenBank/DDBJ databases">
        <title>Phylogenomic resolution of chytrid fungi.</title>
        <authorList>
            <person name="Stajich J.E."/>
            <person name="Amses K."/>
            <person name="Simmons R."/>
            <person name="Seto K."/>
            <person name="Myers J."/>
            <person name="Bonds A."/>
            <person name="Quandt C.A."/>
            <person name="Barry K."/>
            <person name="Liu P."/>
            <person name="Grigoriev I."/>
            <person name="Longcore J.E."/>
            <person name="James T.Y."/>
        </authorList>
    </citation>
    <scope>NUCLEOTIDE SEQUENCE</scope>
    <source>
        <strain evidence="1">JEL0318</strain>
    </source>
</reference>
<gene>
    <name evidence="1" type="ORF">HK097_004084</name>
</gene>
<dbReference type="Proteomes" id="UP001212841">
    <property type="component" value="Unassembled WGS sequence"/>
</dbReference>
<name>A0AAD5X2V9_9FUNG</name>
<evidence type="ECO:0000313" key="1">
    <source>
        <dbReference type="EMBL" id="KAJ3053536.1"/>
    </source>
</evidence>
<comment type="caution">
    <text evidence="1">The sequence shown here is derived from an EMBL/GenBank/DDBJ whole genome shotgun (WGS) entry which is preliminary data.</text>
</comment>
<protein>
    <submittedName>
        <fullName evidence="1">Uncharacterized protein</fullName>
    </submittedName>
</protein>
<keyword evidence="2" id="KW-1185">Reference proteome</keyword>
<accession>A0AAD5X2V9</accession>
<dbReference type="AlphaFoldDB" id="A0AAD5X2V9"/>